<name>A0AAD2Q4S3_9AGAR</name>
<dbReference type="EMBL" id="CAVNYO010000405">
    <property type="protein sequence ID" value="CAK5276188.1"/>
    <property type="molecule type" value="Genomic_DNA"/>
</dbReference>
<evidence type="ECO:0000313" key="3">
    <source>
        <dbReference type="Proteomes" id="UP001295794"/>
    </source>
</evidence>
<sequence length="181" mass="19148">MSEEVSEHTPTLPSLTSWSKSRISATFTAPSPAATLAALDATFARTLRAQVNGDAVDFDGFTAMIAGMAERCAEGGARVDWVWAAEGEDKGDESESGEGEPGKRAGIVRGEYYIRGTFGVIPGTTELVELEVRKRVVARIDSLSKDPVIDSRRIVELDAIVNLLPVGPAAPPRVTGSSCQG</sequence>
<dbReference type="EMBL" id="CAVNYO010000405">
    <property type="protein sequence ID" value="CAK5276003.1"/>
    <property type="molecule type" value="Genomic_DNA"/>
</dbReference>
<accession>A0AAD2Q4S3</accession>
<gene>
    <name evidence="1" type="ORF">MYCIT1_LOCUS24127</name>
    <name evidence="2" type="ORF">MYCIT1_LOCUS24303</name>
</gene>
<reference evidence="2" key="1">
    <citation type="submission" date="2023-11" db="EMBL/GenBank/DDBJ databases">
        <authorList>
            <person name="De Vega J J."/>
            <person name="De Vega J J."/>
        </authorList>
    </citation>
    <scope>NUCLEOTIDE SEQUENCE</scope>
</reference>
<dbReference type="AlphaFoldDB" id="A0AAD2Q4S3"/>
<dbReference type="Proteomes" id="UP001295794">
    <property type="component" value="Unassembled WGS sequence"/>
</dbReference>
<comment type="caution">
    <text evidence="2">The sequence shown here is derived from an EMBL/GenBank/DDBJ whole genome shotgun (WGS) entry which is preliminary data.</text>
</comment>
<evidence type="ECO:0000313" key="1">
    <source>
        <dbReference type="EMBL" id="CAK5276003.1"/>
    </source>
</evidence>
<organism evidence="2 3">
    <name type="scientific">Mycena citricolor</name>
    <dbReference type="NCBI Taxonomy" id="2018698"/>
    <lineage>
        <taxon>Eukaryota</taxon>
        <taxon>Fungi</taxon>
        <taxon>Dikarya</taxon>
        <taxon>Basidiomycota</taxon>
        <taxon>Agaricomycotina</taxon>
        <taxon>Agaricomycetes</taxon>
        <taxon>Agaricomycetidae</taxon>
        <taxon>Agaricales</taxon>
        <taxon>Marasmiineae</taxon>
        <taxon>Mycenaceae</taxon>
        <taxon>Mycena</taxon>
    </lineage>
</organism>
<protein>
    <submittedName>
        <fullName evidence="2">Uncharacterized protein</fullName>
    </submittedName>
</protein>
<proteinExistence type="predicted"/>
<evidence type="ECO:0000313" key="2">
    <source>
        <dbReference type="EMBL" id="CAK5276188.1"/>
    </source>
</evidence>
<keyword evidence="3" id="KW-1185">Reference proteome</keyword>